<sequence>MVWIKPNQQMLTKNLCRTLKHDGGGVMVWVCMSVAGVRNLMFYRRNMDRYMYHNILKQNALTSAEKLSFGTTFTYHQDKYPKHTSKICQEWCRYHVKQQLYS</sequence>
<keyword evidence="1" id="KW-0812">Transmembrane</keyword>
<comment type="caution">
    <text evidence="2">The sequence shown here is derived from an EMBL/GenBank/DDBJ whole genome shotgun (WGS) entry which is preliminary data.</text>
</comment>
<evidence type="ECO:0000256" key="1">
    <source>
        <dbReference type="SAM" id="Phobius"/>
    </source>
</evidence>
<gene>
    <name evidence="2" type="ORF">AVEN_20374_1</name>
</gene>
<dbReference type="GO" id="GO:0003676">
    <property type="term" value="F:nucleic acid binding"/>
    <property type="evidence" value="ECO:0007669"/>
    <property type="project" value="InterPro"/>
</dbReference>
<evidence type="ECO:0000313" key="3">
    <source>
        <dbReference type="Proteomes" id="UP000499080"/>
    </source>
</evidence>
<dbReference type="InterPro" id="IPR036397">
    <property type="entry name" value="RNaseH_sf"/>
</dbReference>
<evidence type="ECO:0000313" key="2">
    <source>
        <dbReference type="EMBL" id="GBM44336.1"/>
    </source>
</evidence>
<protein>
    <recommendedName>
        <fullName evidence="4">Transposable element Tcb1 transposase</fullName>
    </recommendedName>
</protein>
<keyword evidence="1" id="KW-0472">Membrane</keyword>
<evidence type="ECO:0008006" key="4">
    <source>
        <dbReference type="Google" id="ProtNLM"/>
    </source>
</evidence>
<feature type="transmembrane region" description="Helical" evidence="1">
    <location>
        <begin position="26"/>
        <end position="43"/>
    </location>
</feature>
<reference evidence="2 3" key="1">
    <citation type="journal article" date="2019" name="Sci. Rep.">
        <title>Orb-weaving spider Araneus ventricosus genome elucidates the spidroin gene catalogue.</title>
        <authorList>
            <person name="Kono N."/>
            <person name="Nakamura H."/>
            <person name="Ohtoshi R."/>
            <person name="Moran D.A.P."/>
            <person name="Shinohara A."/>
            <person name="Yoshida Y."/>
            <person name="Fujiwara M."/>
            <person name="Mori M."/>
            <person name="Tomita M."/>
            <person name="Arakawa K."/>
        </authorList>
    </citation>
    <scope>NUCLEOTIDE SEQUENCE [LARGE SCALE GENOMIC DNA]</scope>
</reference>
<dbReference type="Proteomes" id="UP000499080">
    <property type="component" value="Unassembled WGS sequence"/>
</dbReference>
<accession>A0A4Y2FUT6</accession>
<dbReference type="Gene3D" id="3.30.420.10">
    <property type="entry name" value="Ribonuclease H-like superfamily/Ribonuclease H"/>
    <property type="match status" value="1"/>
</dbReference>
<keyword evidence="1" id="KW-1133">Transmembrane helix</keyword>
<proteinExistence type="predicted"/>
<name>A0A4Y2FUT6_ARAVE</name>
<organism evidence="2 3">
    <name type="scientific">Araneus ventricosus</name>
    <name type="common">Orbweaver spider</name>
    <name type="synonym">Epeira ventricosa</name>
    <dbReference type="NCBI Taxonomy" id="182803"/>
    <lineage>
        <taxon>Eukaryota</taxon>
        <taxon>Metazoa</taxon>
        <taxon>Ecdysozoa</taxon>
        <taxon>Arthropoda</taxon>
        <taxon>Chelicerata</taxon>
        <taxon>Arachnida</taxon>
        <taxon>Araneae</taxon>
        <taxon>Araneomorphae</taxon>
        <taxon>Entelegynae</taxon>
        <taxon>Araneoidea</taxon>
        <taxon>Araneidae</taxon>
        <taxon>Araneus</taxon>
    </lineage>
</organism>
<dbReference type="AlphaFoldDB" id="A0A4Y2FUT6"/>
<keyword evidence="3" id="KW-1185">Reference proteome</keyword>
<dbReference type="EMBL" id="BGPR01001061">
    <property type="protein sequence ID" value="GBM44336.1"/>
    <property type="molecule type" value="Genomic_DNA"/>
</dbReference>